<proteinExistence type="predicted"/>
<sequence length="117" mass="12183">MTKGRDRDLGMGQPISRRDFVNGVGVALTGSLVAPNYGSAPAHYSAEQALRPSSSGAFPQEYYPPAMTGMRGSHMGSFEVAHALRDGNPWESVGSEADTGEHYDLVVVGAGLSGLSG</sequence>
<feature type="non-terminal residue" evidence="1">
    <location>
        <position position="117"/>
    </location>
</feature>
<protein>
    <submittedName>
        <fullName evidence="1">Uncharacterized protein</fullName>
    </submittedName>
</protein>
<organism evidence="1">
    <name type="scientific">marine metagenome</name>
    <dbReference type="NCBI Taxonomy" id="408172"/>
    <lineage>
        <taxon>unclassified sequences</taxon>
        <taxon>metagenomes</taxon>
        <taxon>ecological metagenomes</taxon>
    </lineage>
</organism>
<name>A0A382MPG7_9ZZZZ</name>
<evidence type="ECO:0000313" key="1">
    <source>
        <dbReference type="EMBL" id="SVC50864.1"/>
    </source>
</evidence>
<accession>A0A382MPG7</accession>
<gene>
    <name evidence="1" type="ORF">METZ01_LOCUS303718</name>
</gene>
<dbReference type="PROSITE" id="PS51318">
    <property type="entry name" value="TAT"/>
    <property type="match status" value="1"/>
</dbReference>
<dbReference type="InterPro" id="IPR006311">
    <property type="entry name" value="TAT_signal"/>
</dbReference>
<reference evidence="1" key="1">
    <citation type="submission" date="2018-05" db="EMBL/GenBank/DDBJ databases">
        <authorList>
            <person name="Lanie J.A."/>
            <person name="Ng W.-L."/>
            <person name="Kazmierczak K.M."/>
            <person name="Andrzejewski T.M."/>
            <person name="Davidsen T.M."/>
            <person name="Wayne K.J."/>
            <person name="Tettelin H."/>
            <person name="Glass J.I."/>
            <person name="Rusch D."/>
            <person name="Podicherti R."/>
            <person name="Tsui H.-C.T."/>
            <person name="Winkler M.E."/>
        </authorList>
    </citation>
    <scope>NUCLEOTIDE SEQUENCE</scope>
</reference>
<dbReference type="AlphaFoldDB" id="A0A382MPG7"/>
<dbReference type="EMBL" id="UINC01095076">
    <property type="protein sequence ID" value="SVC50864.1"/>
    <property type="molecule type" value="Genomic_DNA"/>
</dbReference>